<dbReference type="NCBIfam" id="TIGR00186">
    <property type="entry name" value="rRNA_methyl_3"/>
    <property type="match status" value="1"/>
</dbReference>
<feature type="transmembrane region" description="Helical" evidence="3">
    <location>
        <begin position="218"/>
        <end position="238"/>
    </location>
</feature>
<evidence type="ECO:0000313" key="5">
    <source>
        <dbReference type="EMBL" id="GAA0876446.1"/>
    </source>
</evidence>
<evidence type="ECO:0000256" key="3">
    <source>
        <dbReference type="SAM" id="Phobius"/>
    </source>
</evidence>
<proteinExistence type="predicted"/>
<keyword evidence="1" id="KW-0489">Methyltransferase</keyword>
<dbReference type="InterPro" id="IPR004441">
    <property type="entry name" value="rRNA_MeTrfase_TrmH"/>
</dbReference>
<dbReference type="InterPro" id="IPR029026">
    <property type="entry name" value="tRNA_m1G_MTases_N"/>
</dbReference>
<dbReference type="InterPro" id="IPR013123">
    <property type="entry name" value="SpoU_subst-bd"/>
</dbReference>
<feature type="domain" description="RNA 2-O ribose methyltransferase substrate binding" evidence="4">
    <location>
        <begin position="7"/>
        <end position="81"/>
    </location>
</feature>
<dbReference type="SUPFAM" id="SSF55315">
    <property type="entry name" value="L30e-like"/>
    <property type="match status" value="1"/>
</dbReference>
<dbReference type="PANTHER" id="PTHR46429">
    <property type="entry name" value="23S RRNA (GUANOSINE-2'-O-)-METHYLTRANSFERASE RLMB"/>
    <property type="match status" value="1"/>
</dbReference>
<dbReference type="Proteomes" id="UP001501126">
    <property type="component" value="Unassembled WGS sequence"/>
</dbReference>
<evidence type="ECO:0000313" key="6">
    <source>
        <dbReference type="Proteomes" id="UP001501126"/>
    </source>
</evidence>
<dbReference type="RefSeq" id="WP_343789296.1">
    <property type="nucleotide sequence ID" value="NZ_BAAAFH010000022.1"/>
</dbReference>
<evidence type="ECO:0000256" key="2">
    <source>
        <dbReference type="ARBA" id="ARBA00022679"/>
    </source>
</evidence>
<organism evidence="5 6">
    <name type="scientific">Wandonia haliotis</name>
    <dbReference type="NCBI Taxonomy" id="574963"/>
    <lineage>
        <taxon>Bacteria</taxon>
        <taxon>Pseudomonadati</taxon>
        <taxon>Bacteroidota</taxon>
        <taxon>Flavobacteriia</taxon>
        <taxon>Flavobacteriales</taxon>
        <taxon>Crocinitomicaceae</taxon>
        <taxon>Wandonia</taxon>
    </lineage>
</organism>
<dbReference type="Gene3D" id="3.40.1280.10">
    <property type="match status" value="1"/>
</dbReference>
<name>A0ABP3Y4I1_9FLAO</name>
<reference evidence="6" key="1">
    <citation type="journal article" date="2019" name="Int. J. Syst. Evol. Microbiol.">
        <title>The Global Catalogue of Microorganisms (GCM) 10K type strain sequencing project: providing services to taxonomists for standard genome sequencing and annotation.</title>
        <authorList>
            <consortium name="The Broad Institute Genomics Platform"/>
            <consortium name="The Broad Institute Genome Sequencing Center for Infectious Disease"/>
            <person name="Wu L."/>
            <person name="Ma J."/>
        </authorList>
    </citation>
    <scope>NUCLEOTIDE SEQUENCE [LARGE SCALE GENOMIC DNA]</scope>
    <source>
        <strain evidence="6">JCM 16083</strain>
    </source>
</reference>
<keyword evidence="6" id="KW-1185">Reference proteome</keyword>
<gene>
    <name evidence="5" type="primary">rlmB</name>
    <name evidence="5" type="ORF">GCM10009118_28560</name>
</gene>
<dbReference type="InterPro" id="IPR001537">
    <property type="entry name" value="SpoU_MeTrfase"/>
</dbReference>
<keyword evidence="3" id="KW-1133">Transmembrane helix</keyword>
<dbReference type="PANTHER" id="PTHR46429:SF1">
    <property type="entry name" value="23S RRNA (GUANOSINE-2'-O-)-METHYLTRANSFERASE RLMB"/>
    <property type="match status" value="1"/>
</dbReference>
<dbReference type="InterPro" id="IPR029028">
    <property type="entry name" value="Alpha/beta_knot_MTases"/>
</dbReference>
<keyword evidence="3" id="KW-0812">Transmembrane</keyword>
<dbReference type="SUPFAM" id="SSF75217">
    <property type="entry name" value="alpha/beta knot"/>
    <property type="match status" value="1"/>
</dbReference>
<dbReference type="InterPro" id="IPR029064">
    <property type="entry name" value="Ribosomal_eL30-like_sf"/>
</dbReference>
<dbReference type="Pfam" id="PF00588">
    <property type="entry name" value="SpoU_methylase"/>
    <property type="match status" value="1"/>
</dbReference>
<dbReference type="SMART" id="SM00967">
    <property type="entry name" value="SpoU_sub_bind"/>
    <property type="match status" value="1"/>
</dbReference>
<dbReference type="EMBL" id="BAAAFH010000022">
    <property type="protein sequence ID" value="GAA0876446.1"/>
    <property type="molecule type" value="Genomic_DNA"/>
</dbReference>
<dbReference type="Pfam" id="PF08032">
    <property type="entry name" value="SpoU_sub_bind"/>
    <property type="match status" value="1"/>
</dbReference>
<keyword evidence="2" id="KW-0808">Transferase</keyword>
<evidence type="ECO:0000256" key="1">
    <source>
        <dbReference type="ARBA" id="ARBA00022603"/>
    </source>
</evidence>
<dbReference type="Gene3D" id="3.30.1330.30">
    <property type="match status" value="1"/>
</dbReference>
<keyword evidence="3" id="KW-0472">Membrane</keyword>
<protein>
    <submittedName>
        <fullName evidence="5">23S rRNA (Guanosine(2251)-2'-O)-methyltransferase RlmB</fullName>
    </submittedName>
</protein>
<dbReference type="CDD" id="cd18103">
    <property type="entry name" value="SpoU-like_RlmB"/>
    <property type="match status" value="1"/>
</dbReference>
<accession>A0ABP3Y4I1</accession>
<sequence>MKENTDYIFGVRAVIEAIRAGKELNKILIQKGMNKELFNELKATLKGKDYNLQFVPVEKLNKVTANNHQGVVAFISPVSYYKTVDIVESLLEEKKTPNLLVLDRITDVRNFGAIARSAECLGVHAIIIPARGSVQITPDAIKTSAGALNRIPVCREDHLQDVLLMLQQYDFKIVACTEKTEGLLPDTDLTGATAIVMGSEENGISPEVMKYCNKRAKIPLFGAISSFNVSVAAGIVLYEKAMQQNHAEQA</sequence>
<comment type="caution">
    <text evidence="5">The sequence shown here is derived from an EMBL/GenBank/DDBJ whole genome shotgun (WGS) entry which is preliminary data.</text>
</comment>
<evidence type="ECO:0000259" key="4">
    <source>
        <dbReference type="SMART" id="SM00967"/>
    </source>
</evidence>